<evidence type="ECO:0000256" key="3">
    <source>
        <dbReference type="ARBA" id="ARBA00022927"/>
    </source>
</evidence>
<evidence type="ECO:0000313" key="10">
    <source>
        <dbReference type="Proteomes" id="UP001152747"/>
    </source>
</evidence>
<organism evidence="9 10">
    <name type="scientific">Caenorhabditis angaria</name>
    <dbReference type="NCBI Taxonomy" id="860376"/>
    <lineage>
        <taxon>Eukaryota</taxon>
        <taxon>Metazoa</taxon>
        <taxon>Ecdysozoa</taxon>
        <taxon>Nematoda</taxon>
        <taxon>Chromadorea</taxon>
        <taxon>Rhabditida</taxon>
        <taxon>Rhabditina</taxon>
        <taxon>Rhabditomorpha</taxon>
        <taxon>Rhabditoidea</taxon>
        <taxon>Rhabditidae</taxon>
        <taxon>Peloderinae</taxon>
        <taxon>Caenorhabditis</taxon>
    </lineage>
</organism>
<dbReference type="GO" id="GO:0015031">
    <property type="term" value="P:protein transport"/>
    <property type="evidence" value="ECO:0007669"/>
    <property type="project" value="UniProtKB-KW"/>
</dbReference>
<dbReference type="EMBL" id="CANHGI010000005">
    <property type="protein sequence ID" value="CAI5451038.1"/>
    <property type="molecule type" value="Genomic_DNA"/>
</dbReference>
<evidence type="ECO:0000256" key="2">
    <source>
        <dbReference type="ARBA" id="ARBA00022692"/>
    </source>
</evidence>
<dbReference type="PANTHER" id="PTHR21230:SF25">
    <property type="entry name" value="GOLGI SNAP RECEPTOR COMPLEX MEMBER 2"/>
    <property type="match status" value="1"/>
</dbReference>
<proteinExistence type="inferred from homology"/>
<feature type="transmembrane region" description="Helical" evidence="8">
    <location>
        <begin position="193"/>
        <end position="214"/>
    </location>
</feature>
<comment type="function">
    <text evidence="7">Involved in transport of proteins from the cis/medial-Golgi to the trans-Golgi network.</text>
</comment>
<dbReference type="PIRSF" id="PIRSF028865">
    <property type="entry name" value="Membrin-2"/>
    <property type="match status" value="1"/>
</dbReference>
<reference evidence="9" key="1">
    <citation type="submission" date="2022-11" db="EMBL/GenBank/DDBJ databases">
        <authorList>
            <person name="Kikuchi T."/>
        </authorList>
    </citation>
    <scope>NUCLEOTIDE SEQUENCE</scope>
    <source>
        <strain evidence="9">PS1010</strain>
    </source>
</reference>
<gene>
    <name evidence="9" type="ORF">CAMP_LOCUS13675</name>
</gene>
<dbReference type="GO" id="GO:0000149">
    <property type="term" value="F:SNARE binding"/>
    <property type="evidence" value="ECO:0007669"/>
    <property type="project" value="TreeGrafter"/>
</dbReference>
<keyword evidence="1 7" id="KW-0813">Transport</keyword>
<dbReference type="PANTHER" id="PTHR21230">
    <property type="entry name" value="VESICLE TRANSPORT V-SNARE PROTEIN VTI1-RELATED"/>
    <property type="match status" value="1"/>
</dbReference>
<evidence type="ECO:0000313" key="9">
    <source>
        <dbReference type="EMBL" id="CAI5451038.1"/>
    </source>
</evidence>
<dbReference type="GO" id="GO:0005484">
    <property type="term" value="F:SNAP receptor activity"/>
    <property type="evidence" value="ECO:0007669"/>
    <property type="project" value="InterPro"/>
</dbReference>
<protein>
    <submittedName>
        <fullName evidence="9">Uncharacterized protein</fullName>
    </submittedName>
</protein>
<evidence type="ECO:0000256" key="8">
    <source>
        <dbReference type="SAM" id="Phobius"/>
    </source>
</evidence>
<dbReference type="GO" id="GO:0005789">
    <property type="term" value="C:endoplasmic reticulum membrane"/>
    <property type="evidence" value="ECO:0007669"/>
    <property type="project" value="TreeGrafter"/>
</dbReference>
<keyword evidence="2 8" id="KW-0812">Transmembrane</keyword>
<keyword evidence="10" id="KW-1185">Reference proteome</keyword>
<dbReference type="Pfam" id="PF12352">
    <property type="entry name" value="V-SNARE_C"/>
    <property type="match status" value="1"/>
</dbReference>
<keyword evidence="5 7" id="KW-0472">Membrane</keyword>
<dbReference type="Proteomes" id="UP001152747">
    <property type="component" value="Unassembled WGS sequence"/>
</dbReference>
<evidence type="ECO:0000256" key="1">
    <source>
        <dbReference type="ARBA" id="ARBA00022448"/>
    </source>
</evidence>
<evidence type="ECO:0000256" key="4">
    <source>
        <dbReference type="ARBA" id="ARBA00022989"/>
    </source>
</evidence>
<sequence>MADEIIQKTRQDLENIQVFLITIERRNDENEVRKLIRDTEQGLVKIDAQLHKLDSQIYRETASFRQNNKITIEQLKSDIYLVKSSFNTIKTRFENQCRRAMEKEELLKRRFTTNNETRLNMGFDHELNTNEHLKQSTSLIDQMLLQGAHILEDLENQKSALFSIRKRFHFVAKSIGISDTTLRLIDKRVKEDWKLFVFGVIFCMIFMVMFYLWWMG</sequence>
<dbReference type="GO" id="GO:0031201">
    <property type="term" value="C:SNARE complex"/>
    <property type="evidence" value="ECO:0007669"/>
    <property type="project" value="TreeGrafter"/>
</dbReference>
<dbReference type="AlphaFoldDB" id="A0A9P1IS25"/>
<dbReference type="OrthoDB" id="158360at2759"/>
<dbReference type="GO" id="GO:0031902">
    <property type="term" value="C:late endosome membrane"/>
    <property type="evidence" value="ECO:0007669"/>
    <property type="project" value="TreeGrafter"/>
</dbReference>
<comment type="subcellular location">
    <subcellularLocation>
        <location evidence="6">Endomembrane system</location>
        <topology evidence="6">Single-pass type IV membrane protein</topology>
    </subcellularLocation>
</comment>
<evidence type="ECO:0000256" key="7">
    <source>
        <dbReference type="PIRNR" id="PIRNR028865"/>
    </source>
</evidence>
<dbReference type="GO" id="GO:0006906">
    <property type="term" value="P:vesicle fusion"/>
    <property type="evidence" value="ECO:0007669"/>
    <property type="project" value="TreeGrafter"/>
</dbReference>
<comment type="caution">
    <text evidence="9">The sequence shown here is derived from an EMBL/GenBank/DDBJ whole genome shotgun (WGS) entry which is preliminary data.</text>
</comment>
<evidence type="ECO:0000256" key="6">
    <source>
        <dbReference type="ARBA" id="ARBA00046280"/>
    </source>
</evidence>
<dbReference type="GO" id="GO:0012507">
    <property type="term" value="C:ER to Golgi transport vesicle membrane"/>
    <property type="evidence" value="ECO:0007669"/>
    <property type="project" value="TreeGrafter"/>
</dbReference>
<accession>A0A9P1IS25</accession>
<keyword evidence="4 8" id="KW-1133">Transmembrane helix</keyword>
<evidence type="ECO:0000256" key="5">
    <source>
        <dbReference type="ARBA" id="ARBA00023136"/>
    </source>
</evidence>
<comment type="similarity">
    <text evidence="7">Belongs to the GOSR2 family.</text>
</comment>
<keyword evidence="3 7" id="KW-0653">Protein transport</keyword>
<dbReference type="InterPro" id="IPR027027">
    <property type="entry name" value="GOSR2/Membrin/Bos1"/>
</dbReference>
<name>A0A9P1IS25_9PELO</name>
<dbReference type="GO" id="GO:0005794">
    <property type="term" value="C:Golgi apparatus"/>
    <property type="evidence" value="ECO:0007669"/>
    <property type="project" value="InterPro"/>
</dbReference>